<sequence>MGGGEGDCCPGPGGGGRCSADVRVEDLLASGPSSSAHGHAEDPEDSYDWYTFPRAMEALAADPHARAALATMACALAAGAAGGTVPNQWGGVFGQEWTARAFSMLPGPPLKLEPSGCTIASLLAASADAGGRDTGVEGGVAEEDPEAAMGEPPSKRPRAEPGGAAA</sequence>
<comment type="caution">
    <text evidence="2">The sequence shown here is derived from an EMBL/GenBank/DDBJ whole genome shotgun (WGS) entry which is preliminary data.</text>
</comment>
<evidence type="ECO:0000313" key="3">
    <source>
        <dbReference type="Proteomes" id="UP001189429"/>
    </source>
</evidence>
<accession>A0ABN9TBG4</accession>
<proteinExistence type="predicted"/>
<protein>
    <submittedName>
        <fullName evidence="2">Uncharacterized protein</fullName>
    </submittedName>
</protein>
<feature type="region of interest" description="Disordered" evidence="1">
    <location>
        <begin position="128"/>
        <end position="166"/>
    </location>
</feature>
<evidence type="ECO:0000313" key="2">
    <source>
        <dbReference type="EMBL" id="CAK0843033.1"/>
    </source>
</evidence>
<evidence type="ECO:0000256" key="1">
    <source>
        <dbReference type="SAM" id="MobiDB-lite"/>
    </source>
</evidence>
<dbReference type="Proteomes" id="UP001189429">
    <property type="component" value="Unassembled WGS sequence"/>
</dbReference>
<keyword evidence="3" id="KW-1185">Reference proteome</keyword>
<reference evidence="2" key="1">
    <citation type="submission" date="2023-10" db="EMBL/GenBank/DDBJ databases">
        <authorList>
            <person name="Chen Y."/>
            <person name="Shah S."/>
            <person name="Dougan E. K."/>
            <person name="Thang M."/>
            <person name="Chan C."/>
        </authorList>
    </citation>
    <scope>NUCLEOTIDE SEQUENCE [LARGE SCALE GENOMIC DNA]</scope>
</reference>
<organism evidence="2 3">
    <name type="scientific">Prorocentrum cordatum</name>
    <dbReference type="NCBI Taxonomy" id="2364126"/>
    <lineage>
        <taxon>Eukaryota</taxon>
        <taxon>Sar</taxon>
        <taxon>Alveolata</taxon>
        <taxon>Dinophyceae</taxon>
        <taxon>Prorocentrales</taxon>
        <taxon>Prorocentraceae</taxon>
        <taxon>Prorocentrum</taxon>
    </lineage>
</organism>
<name>A0ABN9TBG4_9DINO</name>
<dbReference type="EMBL" id="CAUYUJ010014545">
    <property type="protein sequence ID" value="CAK0843033.1"/>
    <property type="molecule type" value="Genomic_DNA"/>
</dbReference>
<gene>
    <name evidence="2" type="ORF">PCOR1329_LOCUS37488</name>
</gene>